<dbReference type="GO" id="GO:0004725">
    <property type="term" value="F:protein tyrosine phosphatase activity"/>
    <property type="evidence" value="ECO:0007669"/>
    <property type="project" value="UniProtKB-EC"/>
</dbReference>
<reference evidence="8 9" key="1">
    <citation type="journal article" date="2014" name="Nat. Commun.">
        <title>Klebsormidium flaccidum genome reveals primary factors for plant terrestrial adaptation.</title>
        <authorList>
            <person name="Hori K."/>
            <person name="Maruyama F."/>
            <person name="Fujisawa T."/>
            <person name="Togashi T."/>
            <person name="Yamamoto N."/>
            <person name="Seo M."/>
            <person name="Sato S."/>
            <person name="Yamada T."/>
            <person name="Mori H."/>
            <person name="Tajima N."/>
            <person name="Moriyama T."/>
            <person name="Ikeuchi M."/>
            <person name="Watanabe M."/>
            <person name="Wada H."/>
            <person name="Kobayashi K."/>
            <person name="Saito M."/>
            <person name="Masuda T."/>
            <person name="Sasaki-Sekimoto Y."/>
            <person name="Mashiguchi K."/>
            <person name="Awai K."/>
            <person name="Shimojima M."/>
            <person name="Masuda S."/>
            <person name="Iwai M."/>
            <person name="Nobusawa T."/>
            <person name="Narise T."/>
            <person name="Kondo S."/>
            <person name="Saito H."/>
            <person name="Sato R."/>
            <person name="Murakawa M."/>
            <person name="Ihara Y."/>
            <person name="Oshima-Yamada Y."/>
            <person name="Ohtaka K."/>
            <person name="Satoh M."/>
            <person name="Sonobe K."/>
            <person name="Ishii M."/>
            <person name="Ohtani R."/>
            <person name="Kanamori-Sato M."/>
            <person name="Honoki R."/>
            <person name="Miyazaki D."/>
            <person name="Mochizuki H."/>
            <person name="Umetsu J."/>
            <person name="Higashi K."/>
            <person name="Shibata D."/>
            <person name="Kamiya Y."/>
            <person name="Sato N."/>
            <person name="Nakamura Y."/>
            <person name="Tabata S."/>
            <person name="Ida S."/>
            <person name="Kurokawa K."/>
            <person name="Ohta H."/>
        </authorList>
    </citation>
    <scope>NUCLEOTIDE SEQUENCE [LARGE SCALE GENOMIC DNA]</scope>
    <source>
        <strain evidence="8 9">NIES-2285</strain>
    </source>
</reference>
<dbReference type="Pfam" id="PF00782">
    <property type="entry name" value="DSPc"/>
    <property type="match status" value="1"/>
</dbReference>
<evidence type="ECO:0000256" key="2">
    <source>
        <dbReference type="ARBA" id="ARBA00013064"/>
    </source>
</evidence>
<dbReference type="InterPro" id="IPR000387">
    <property type="entry name" value="Tyr_Pase_dom"/>
</dbReference>
<dbReference type="EMBL" id="DF237083">
    <property type="protein sequence ID" value="GAQ83072.1"/>
    <property type="molecule type" value="Genomic_DNA"/>
</dbReference>
<keyword evidence="3" id="KW-0378">Hydrolase</keyword>
<evidence type="ECO:0000313" key="8">
    <source>
        <dbReference type="EMBL" id="GAQ83072.1"/>
    </source>
</evidence>
<dbReference type="InterPro" id="IPR000340">
    <property type="entry name" value="Dual-sp_phosphatase_cat-dom"/>
</dbReference>
<dbReference type="InterPro" id="IPR016130">
    <property type="entry name" value="Tyr_Pase_AS"/>
</dbReference>
<name>A0A1Y1HZA7_KLENI</name>
<evidence type="ECO:0000256" key="5">
    <source>
        <dbReference type="PIRSR" id="PIRSR000941-50"/>
    </source>
</evidence>
<gene>
    <name evidence="8" type="ORF">KFL_001340270</name>
</gene>
<organism evidence="8 9">
    <name type="scientific">Klebsormidium nitens</name>
    <name type="common">Green alga</name>
    <name type="synonym">Ulothrix nitens</name>
    <dbReference type="NCBI Taxonomy" id="105231"/>
    <lineage>
        <taxon>Eukaryota</taxon>
        <taxon>Viridiplantae</taxon>
        <taxon>Streptophyta</taxon>
        <taxon>Klebsormidiophyceae</taxon>
        <taxon>Klebsormidiales</taxon>
        <taxon>Klebsormidiaceae</taxon>
        <taxon>Klebsormidium</taxon>
    </lineage>
</organism>
<dbReference type="PANTHER" id="PTHR45848">
    <property type="entry name" value="DUAL SPECIFICITY PROTEIN PHOSPHATASE 12 FAMILY MEMBER"/>
    <property type="match status" value="1"/>
</dbReference>
<dbReference type="PANTHER" id="PTHR45848:SF4">
    <property type="entry name" value="DUAL SPECIFICITY PROTEIN PHOSPHATASE 12"/>
    <property type="match status" value="1"/>
</dbReference>
<evidence type="ECO:0000256" key="4">
    <source>
        <dbReference type="ARBA" id="ARBA00022912"/>
    </source>
</evidence>
<accession>A0A1Y1HZA7</accession>
<dbReference type="OMA" id="FAWQGMQ"/>
<proteinExistence type="inferred from homology"/>
<keyword evidence="4" id="KW-0904">Protein phosphatase</keyword>
<dbReference type="EC" id="3.1.3.48" evidence="2"/>
<dbReference type="PROSITE" id="PS50056">
    <property type="entry name" value="TYR_PHOSPHATASE_2"/>
    <property type="match status" value="1"/>
</dbReference>
<dbReference type="PIRSF" id="PIRSF000941">
    <property type="entry name" value="DUSP12"/>
    <property type="match status" value="1"/>
</dbReference>
<evidence type="ECO:0000256" key="1">
    <source>
        <dbReference type="ARBA" id="ARBA00008601"/>
    </source>
</evidence>
<comment type="similarity">
    <text evidence="1">Belongs to the protein-tyrosine phosphatase family. Non-receptor class dual specificity subfamily.</text>
</comment>
<feature type="domain" description="Tyrosine specific protein phosphatases" evidence="7">
    <location>
        <begin position="89"/>
        <end position="152"/>
    </location>
</feature>
<evidence type="ECO:0000259" key="7">
    <source>
        <dbReference type="PROSITE" id="PS50056"/>
    </source>
</evidence>
<dbReference type="SUPFAM" id="SSF52799">
    <property type="entry name" value="(Phosphotyrosine protein) phosphatases II"/>
    <property type="match status" value="1"/>
</dbReference>
<dbReference type="GO" id="GO:0008138">
    <property type="term" value="F:protein tyrosine/serine/threonine phosphatase activity"/>
    <property type="evidence" value="ECO:0000318"/>
    <property type="project" value="GO_Central"/>
</dbReference>
<dbReference type="PROSITE" id="PS50054">
    <property type="entry name" value="TYR_PHOSPHATASE_DUAL"/>
    <property type="match status" value="1"/>
</dbReference>
<evidence type="ECO:0000313" key="9">
    <source>
        <dbReference type="Proteomes" id="UP000054558"/>
    </source>
</evidence>
<evidence type="ECO:0000259" key="6">
    <source>
        <dbReference type="PROSITE" id="PS50054"/>
    </source>
</evidence>
<dbReference type="InterPro" id="IPR016278">
    <property type="entry name" value="DUSP12"/>
</dbReference>
<feature type="domain" description="Tyrosine-protein phosphatase" evidence="6">
    <location>
        <begin position="11"/>
        <end position="171"/>
    </location>
</feature>
<dbReference type="PROSITE" id="PS00383">
    <property type="entry name" value="TYR_PHOSPHATASE_1"/>
    <property type="match status" value="1"/>
</dbReference>
<dbReference type="OrthoDB" id="2017893at2759"/>
<sequence length="346" mass="37658">MDEAKLGRSPPYAMKLVRPGLYIGNAADAADEETLRKVSITHILCLAPTLSRASSALAALFGPPRSGQSSPAAPPFRRLELSVKDDEDQNLLDHLPECIDFIEEGRAKGGVLVHCVAGISRSGSVVTAYLMYKEGLSAKDALASLRQASPSACPNDGFLEQLSIFESMGNRIDERNTAYKMFRLTSLGRAWRGGEPVSPKFADDPNIGSRRSSANNLLEEGEDQLGGLPGDKKVVCYRCRKCRRAVAGVENVLPHDKGGGQSAFDWKKRSKSLDSGAIDDECSSYFVEPMQWMNSVHEGELEGKILCSKCQSRLGSFNWSGTQCSCGAWITPAFQLNKSKVDESWT</sequence>
<dbReference type="SMART" id="SM00195">
    <property type="entry name" value="DSPc"/>
    <property type="match status" value="1"/>
</dbReference>
<dbReference type="InterPro" id="IPR020422">
    <property type="entry name" value="TYR_PHOSPHATASE_DUAL_dom"/>
</dbReference>
<dbReference type="Gene3D" id="3.90.190.10">
    <property type="entry name" value="Protein tyrosine phosphatase superfamily"/>
    <property type="match status" value="1"/>
</dbReference>
<dbReference type="AlphaFoldDB" id="A0A1Y1HZA7"/>
<protein>
    <recommendedName>
        <fullName evidence="2">protein-tyrosine-phosphatase</fullName>
        <ecNumber evidence="2">3.1.3.48</ecNumber>
    </recommendedName>
</protein>
<dbReference type="CDD" id="cd14520">
    <property type="entry name" value="DSP_DUSP12"/>
    <property type="match status" value="1"/>
</dbReference>
<dbReference type="InterPro" id="IPR029021">
    <property type="entry name" value="Prot-tyrosine_phosphatase-like"/>
</dbReference>
<feature type="active site" description="Phosphocysteine intermediate" evidence="5">
    <location>
        <position position="115"/>
    </location>
</feature>
<dbReference type="STRING" id="105231.A0A1Y1HZA7"/>
<evidence type="ECO:0000256" key="3">
    <source>
        <dbReference type="ARBA" id="ARBA00022801"/>
    </source>
</evidence>
<keyword evidence="9" id="KW-1185">Reference proteome</keyword>
<dbReference type="Proteomes" id="UP000054558">
    <property type="component" value="Unassembled WGS sequence"/>
</dbReference>